<comment type="caution">
    <text evidence="5">The sequence shown here is derived from an EMBL/GenBank/DDBJ whole genome shotgun (WGS) entry which is preliminary data.</text>
</comment>
<evidence type="ECO:0000256" key="2">
    <source>
        <dbReference type="ARBA" id="ARBA00023125"/>
    </source>
</evidence>
<dbReference type="AlphaFoldDB" id="T0Z8U7"/>
<dbReference type="PANTHER" id="PTHR30146:SF109">
    <property type="entry name" value="HTH-TYPE TRANSCRIPTIONAL REGULATOR GALS"/>
    <property type="match status" value="1"/>
</dbReference>
<evidence type="ECO:0000256" key="3">
    <source>
        <dbReference type="ARBA" id="ARBA00023163"/>
    </source>
</evidence>
<organism evidence="5">
    <name type="scientific">mine drainage metagenome</name>
    <dbReference type="NCBI Taxonomy" id="410659"/>
    <lineage>
        <taxon>unclassified sequences</taxon>
        <taxon>metagenomes</taxon>
        <taxon>ecological metagenomes</taxon>
    </lineage>
</organism>
<evidence type="ECO:0000313" key="5">
    <source>
        <dbReference type="EMBL" id="EQD26210.1"/>
    </source>
</evidence>
<name>T0Z8U7_9ZZZZ</name>
<evidence type="ECO:0000256" key="1">
    <source>
        <dbReference type="ARBA" id="ARBA00023015"/>
    </source>
</evidence>
<proteinExistence type="predicted"/>
<dbReference type="InterPro" id="IPR028082">
    <property type="entry name" value="Peripla_BP_I"/>
</dbReference>
<dbReference type="GO" id="GO:0000976">
    <property type="term" value="F:transcription cis-regulatory region binding"/>
    <property type="evidence" value="ECO:0007669"/>
    <property type="project" value="TreeGrafter"/>
</dbReference>
<dbReference type="Pfam" id="PF13377">
    <property type="entry name" value="Peripla_BP_3"/>
    <property type="match status" value="1"/>
</dbReference>
<protein>
    <submittedName>
        <fullName evidence="5">LacI family transcription regulator</fullName>
    </submittedName>
</protein>
<dbReference type="InterPro" id="IPR046335">
    <property type="entry name" value="LacI/GalR-like_sensor"/>
</dbReference>
<reference evidence="5" key="2">
    <citation type="journal article" date="2014" name="ISME J.">
        <title>Microbial stratification in low pH oxic and suboxic macroscopic growths along an acid mine drainage.</title>
        <authorList>
            <person name="Mendez-Garcia C."/>
            <person name="Mesa V."/>
            <person name="Sprenger R.R."/>
            <person name="Richter M."/>
            <person name="Diez M.S."/>
            <person name="Solano J."/>
            <person name="Bargiela R."/>
            <person name="Golyshina O.V."/>
            <person name="Manteca A."/>
            <person name="Ramos J.L."/>
            <person name="Gallego J.R."/>
            <person name="Llorente I."/>
            <person name="Martins Dos Santos V.A."/>
            <person name="Jensen O.N."/>
            <person name="Pelaez A.I."/>
            <person name="Sanchez J."/>
            <person name="Ferrer M."/>
        </authorList>
    </citation>
    <scope>NUCLEOTIDE SEQUENCE</scope>
</reference>
<keyword evidence="2" id="KW-0238">DNA-binding</keyword>
<dbReference type="EMBL" id="AUZZ01011438">
    <property type="protein sequence ID" value="EQD26210.1"/>
    <property type="molecule type" value="Genomic_DNA"/>
</dbReference>
<feature type="non-terminal residue" evidence="5">
    <location>
        <position position="122"/>
    </location>
</feature>
<evidence type="ECO:0000259" key="4">
    <source>
        <dbReference type="Pfam" id="PF13377"/>
    </source>
</evidence>
<keyword evidence="1" id="KW-0805">Transcription regulation</keyword>
<reference evidence="5" key="1">
    <citation type="submission" date="2013-08" db="EMBL/GenBank/DDBJ databases">
        <authorList>
            <person name="Mendez C."/>
            <person name="Richter M."/>
            <person name="Ferrer M."/>
            <person name="Sanchez J."/>
        </authorList>
    </citation>
    <scope>NUCLEOTIDE SEQUENCE</scope>
</reference>
<dbReference type="Gene3D" id="3.40.50.2300">
    <property type="match status" value="2"/>
</dbReference>
<gene>
    <name evidence="5" type="ORF">B2A_15735</name>
</gene>
<dbReference type="CDD" id="cd06267">
    <property type="entry name" value="PBP1_LacI_sugar_binding-like"/>
    <property type="match status" value="1"/>
</dbReference>
<dbReference type="GO" id="GO:0003700">
    <property type="term" value="F:DNA-binding transcription factor activity"/>
    <property type="evidence" value="ECO:0007669"/>
    <property type="project" value="TreeGrafter"/>
</dbReference>
<sequence length="122" mass="12692">MLVNRVVDGHRLPSVSVDDNAGIQTAVGHLTGLGHRCIAHIAGPQELSTGAGRYRGFRTGIEAAGLVGDDELVVFAEALSEAAGYASGCELLRRRREVTAIVAANDMLALGCLRALVQAGLN</sequence>
<accession>T0Z8U7</accession>
<keyword evidence="3" id="KW-0804">Transcription</keyword>
<dbReference type="SUPFAM" id="SSF53822">
    <property type="entry name" value="Periplasmic binding protein-like I"/>
    <property type="match status" value="1"/>
</dbReference>
<dbReference type="PANTHER" id="PTHR30146">
    <property type="entry name" value="LACI-RELATED TRANSCRIPTIONAL REPRESSOR"/>
    <property type="match status" value="1"/>
</dbReference>
<feature type="domain" description="Transcriptional regulator LacI/GalR-like sensor" evidence="4">
    <location>
        <begin position="27"/>
        <end position="121"/>
    </location>
</feature>